<evidence type="ECO:0000259" key="1">
    <source>
        <dbReference type="PROSITE" id="PS51061"/>
    </source>
</evidence>
<evidence type="ECO:0000313" key="3">
    <source>
        <dbReference type="Proteomes" id="UP000178256"/>
    </source>
</evidence>
<dbReference type="Gene3D" id="3.30.1370.50">
    <property type="entry name" value="R3H-like domain"/>
    <property type="match status" value="1"/>
</dbReference>
<reference evidence="2 3" key="1">
    <citation type="journal article" date="2016" name="Nat. Commun.">
        <title>Thousands of microbial genomes shed light on interconnected biogeochemical processes in an aquifer system.</title>
        <authorList>
            <person name="Anantharaman K."/>
            <person name="Brown C.T."/>
            <person name="Hug L.A."/>
            <person name="Sharon I."/>
            <person name="Castelle C.J."/>
            <person name="Probst A.J."/>
            <person name="Thomas B.C."/>
            <person name="Singh A."/>
            <person name="Wilkins M.J."/>
            <person name="Karaoz U."/>
            <person name="Brodie E.L."/>
            <person name="Williams K.H."/>
            <person name="Hubbard S.S."/>
            <person name="Banfield J.F."/>
        </authorList>
    </citation>
    <scope>NUCLEOTIDE SEQUENCE [LARGE SCALE GENOMIC DNA]</scope>
</reference>
<sequence length="157" mass="18081">MESINPKNNLAEKIREMISFMNLECQVETREEVDKDGKALVVLVYTPENARFLIGKNGQNLRAIEQVVRAMFLKNLNEFKNIVVDVNDYRKAKASYVIELAKQVVTRVRNTQKAEALLPMSAYERRIVHMELASYPDIATESIGNEPQRRIIVKPYP</sequence>
<comment type="caution">
    <text evidence="2">The sequence shown here is derived from an EMBL/GenBank/DDBJ whole genome shotgun (WGS) entry which is preliminary data.</text>
</comment>
<dbReference type="GO" id="GO:0003723">
    <property type="term" value="F:RNA binding"/>
    <property type="evidence" value="ECO:0007669"/>
    <property type="project" value="InterPro"/>
</dbReference>
<dbReference type="InterPro" id="IPR015946">
    <property type="entry name" value="KH_dom-like_a/b"/>
</dbReference>
<dbReference type="SMART" id="SM00393">
    <property type="entry name" value="R3H"/>
    <property type="match status" value="1"/>
</dbReference>
<evidence type="ECO:0000313" key="2">
    <source>
        <dbReference type="EMBL" id="OGN25426.1"/>
    </source>
</evidence>
<dbReference type="Proteomes" id="UP000178256">
    <property type="component" value="Unassembled WGS sequence"/>
</dbReference>
<dbReference type="InterPro" id="IPR034079">
    <property type="entry name" value="R3H_KhpB"/>
</dbReference>
<dbReference type="EMBL" id="MGKL01000019">
    <property type="protein sequence ID" value="OGN25426.1"/>
    <property type="molecule type" value="Genomic_DNA"/>
</dbReference>
<dbReference type="AlphaFoldDB" id="A0A1F8GL84"/>
<proteinExistence type="predicted"/>
<organism evidence="2 3">
    <name type="scientific">Candidatus Yanofskybacteria bacterium RIFCSPLOWO2_01_FULL_44_22</name>
    <dbReference type="NCBI Taxonomy" id="1802697"/>
    <lineage>
        <taxon>Bacteria</taxon>
        <taxon>Candidatus Yanofskyibacteriota</taxon>
    </lineage>
</organism>
<accession>A0A1F8GL84</accession>
<dbReference type="InterPro" id="IPR036867">
    <property type="entry name" value="R3H_dom_sf"/>
</dbReference>
<gene>
    <name evidence="2" type="ORF">A2925_00130</name>
</gene>
<protein>
    <recommendedName>
        <fullName evidence="1">R3H domain-containing protein</fullName>
    </recommendedName>
</protein>
<dbReference type="PROSITE" id="PS51061">
    <property type="entry name" value="R3H"/>
    <property type="match status" value="1"/>
</dbReference>
<dbReference type="PANTHER" id="PTHR35800:SF1">
    <property type="entry name" value="RNA-BINDING PROTEIN KHPB"/>
    <property type="match status" value="1"/>
</dbReference>
<dbReference type="Pfam" id="PF01424">
    <property type="entry name" value="R3H"/>
    <property type="match status" value="1"/>
</dbReference>
<dbReference type="CDD" id="cd02644">
    <property type="entry name" value="R3H_jag"/>
    <property type="match status" value="1"/>
</dbReference>
<dbReference type="PANTHER" id="PTHR35800">
    <property type="entry name" value="PROTEIN JAG"/>
    <property type="match status" value="1"/>
</dbReference>
<name>A0A1F8GL84_9BACT</name>
<dbReference type="Gene3D" id="3.30.300.20">
    <property type="match status" value="1"/>
</dbReference>
<feature type="domain" description="R3H" evidence="1">
    <location>
        <begin position="91"/>
        <end position="157"/>
    </location>
</feature>
<dbReference type="SUPFAM" id="SSF82708">
    <property type="entry name" value="R3H domain"/>
    <property type="match status" value="1"/>
</dbReference>
<dbReference type="InterPro" id="IPR001374">
    <property type="entry name" value="R3H_dom"/>
</dbReference>
<dbReference type="STRING" id="1802697.A2925_00130"/>
<dbReference type="InterPro" id="IPR039247">
    <property type="entry name" value="KhpB"/>
</dbReference>